<accession>A0A917HSD9</accession>
<dbReference type="EMBL" id="BMGT01000004">
    <property type="protein sequence ID" value="GGG87869.1"/>
    <property type="molecule type" value="Genomic_DNA"/>
</dbReference>
<feature type="domain" description="Methyltransferase FkbM" evidence="1">
    <location>
        <begin position="80"/>
        <end position="213"/>
    </location>
</feature>
<reference evidence="2" key="2">
    <citation type="submission" date="2020-09" db="EMBL/GenBank/DDBJ databases">
        <authorList>
            <person name="Sun Q."/>
            <person name="Zhou Y."/>
        </authorList>
    </citation>
    <scope>NUCLEOTIDE SEQUENCE</scope>
    <source>
        <strain evidence="2">CGMCC 1.12997</strain>
    </source>
</reference>
<evidence type="ECO:0000313" key="2">
    <source>
        <dbReference type="EMBL" id="GGG87869.1"/>
    </source>
</evidence>
<protein>
    <recommendedName>
        <fullName evidence="1">Methyltransferase FkbM domain-containing protein</fullName>
    </recommendedName>
</protein>
<dbReference type="Gene3D" id="3.40.50.150">
    <property type="entry name" value="Vaccinia Virus protein VP39"/>
    <property type="match status" value="1"/>
</dbReference>
<dbReference type="InterPro" id="IPR006342">
    <property type="entry name" value="FkbM_mtfrase"/>
</dbReference>
<dbReference type="Proteomes" id="UP000647241">
    <property type="component" value="Unassembled WGS sequence"/>
</dbReference>
<reference evidence="2" key="1">
    <citation type="journal article" date="2014" name="Int. J. Syst. Evol. Microbiol.">
        <title>Complete genome sequence of Corynebacterium casei LMG S-19264T (=DSM 44701T), isolated from a smear-ripened cheese.</title>
        <authorList>
            <consortium name="US DOE Joint Genome Institute (JGI-PGF)"/>
            <person name="Walter F."/>
            <person name="Albersmeier A."/>
            <person name="Kalinowski J."/>
            <person name="Ruckert C."/>
        </authorList>
    </citation>
    <scope>NUCLEOTIDE SEQUENCE</scope>
    <source>
        <strain evidence="2">CGMCC 1.12997</strain>
    </source>
</reference>
<dbReference type="AlphaFoldDB" id="A0A917HSD9"/>
<comment type="caution">
    <text evidence="2">The sequence shown here is derived from an EMBL/GenBank/DDBJ whole genome shotgun (WGS) entry which is preliminary data.</text>
</comment>
<name>A0A917HSD9_9BACT</name>
<evidence type="ECO:0000259" key="1">
    <source>
        <dbReference type="Pfam" id="PF05050"/>
    </source>
</evidence>
<dbReference type="Pfam" id="PF05050">
    <property type="entry name" value="Methyltransf_21"/>
    <property type="match status" value="1"/>
</dbReference>
<organism evidence="2 3">
    <name type="scientific">Edaphobacter dinghuensis</name>
    <dbReference type="NCBI Taxonomy" id="1560005"/>
    <lineage>
        <taxon>Bacteria</taxon>
        <taxon>Pseudomonadati</taxon>
        <taxon>Acidobacteriota</taxon>
        <taxon>Terriglobia</taxon>
        <taxon>Terriglobales</taxon>
        <taxon>Acidobacteriaceae</taxon>
        <taxon>Edaphobacter</taxon>
    </lineage>
</organism>
<dbReference type="InterPro" id="IPR029063">
    <property type="entry name" value="SAM-dependent_MTases_sf"/>
</dbReference>
<dbReference type="SUPFAM" id="SSF53335">
    <property type="entry name" value="S-adenosyl-L-methionine-dependent methyltransferases"/>
    <property type="match status" value="1"/>
</dbReference>
<dbReference type="PANTHER" id="PTHR34203">
    <property type="entry name" value="METHYLTRANSFERASE, FKBM FAMILY PROTEIN"/>
    <property type="match status" value="1"/>
</dbReference>
<dbReference type="NCBIfam" id="TIGR01444">
    <property type="entry name" value="fkbM_fam"/>
    <property type="match status" value="1"/>
</dbReference>
<proteinExistence type="predicted"/>
<dbReference type="PANTHER" id="PTHR34203:SF15">
    <property type="entry name" value="SLL1173 PROTEIN"/>
    <property type="match status" value="1"/>
</dbReference>
<sequence length="259" mass="28665">MHLTRKIVHPSIPTSLGVCKVTFRGKSLAIFHRRTYADKTAISQCFEQNQYDMPGRDHGVLIERFYQKILTSGKRPLIIDCGANIGASVIWFTARYPEAHVLAVEPAPDNFSLLQRNCTGLDVDLRKAGIGATDGISHLADAGWGTMAYRTVETEQGPEIAMVTMASLLASKPEDRFVPFILKIDVEGGEESLFSGDCSDINRFPLIIMEPHDWLLPGQGSSLPFFRFHSASGREFCIKDENIASINFKEISQSQSSLG</sequence>
<keyword evidence="3" id="KW-1185">Reference proteome</keyword>
<evidence type="ECO:0000313" key="3">
    <source>
        <dbReference type="Proteomes" id="UP000647241"/>
    </source>
</evidence>
<dbReference type="InterPro" id="IPR052514">
    <property type="entry name" value="SAM-dependent_MTase"/>
</dbReference>
<gene>
    <name evidence="2" type="ORF">GCM10011585_34980</name>
</gene>